<dbReference type="EMBL" id="CAKOAT010293821">
    <property type="protein sequence ID" value="CAH8360763.1"/>
    <property type="molecule type" value="Genomic_DNA"/>
</dbReference>
<dbReference type="AlphaFoldDB" id="A0ABC8KXX2"/>
<comment type="caution">
    <text evidence="1">The sequence shown here is derived from an EMBL/GenBank/DDBJ whole genome shotgun (WGS) entry which is preliminary data.</text>
</comment>
<organism evidence="1 2">
    <name type="scientific">Eruca vesicaria subsp. sativa</name>
    <name type="common">Garden rocket</name>
    <name type="synonym">Eruca sativa</name>
    <dbReference type="NCBI Taxonomy" id="29727"/>
    <lineage>
        <taxon>Eukaryota</taxon>
        <taxon>Viridiplantae</taxon>
        <taxon>Streptophyta</taxon>
        <taxon>Embryophyta</taxon>
        <taxon>Tracheophyta</taxon>
        <taxon>Spermatophyta</taxon>
        <taxon>Magnoliopsida</taxon>
        <taxon>eudicotyledons</taxon>
        <taxon>Gunneridae</taxon>
        <taxon>Pentapetalae</taxon>
        <taxon>rosids</taxon>
        <taxon>malvids</taxon>
        <taxon>Brassicales</taxon>
        <taxon>Brassicaceae</taxon>
        <taxon>Brassiceae</taxon>
        <taxon>Eruca</taxon>
    </lineage>
</organism>
<gene>
    <name evidence="1" type="ORF">ERUC_LOCUS26519</name>
</gene>
<protein>
    <submittedName>
        <fullName evidence="1">Uncharacterized protein</fullName>
    </submittedName>
</protein>
<name>A0ABC8KXX2_ERUVS</name>
<evidence type="ECO:0000313" key="2">
    <source>
        <dbReference type="Proteomes" id="UP001642260"/>
    </source>
</evidence>
<reference evidence="1 2" key="1">
    <citation type="submission" date="2022-03" db="EMBL/GenBank/DDBJ databases">
        <authorList>
            <person name="Macdonald S."/>
            <person name="Ahmed S."/>
            <person name="Newling K."/>
        </authorList>
    </citation>
    <scope>NUCLEOTIDE SEQUENCE [LARGE SCALE GENOMIC DNA]</scope>
</reference>
<evidence type="ECO:0000313" key="1">
    <source>
        <dbReference type="EMBL" id="CAH8360763.1"/>
    </source>
</evidence>
<dbReference type="Proteomes" id="UP001642260">
    <property type="component" value="Unassembled WGS sequence"/>
</dbReference>
<sequence>METKLMLHLSANLRRILLVKRLRIQMMMMMMMMAIDDAPKEDVGDEASCLVSNDNGTSLDKVKFLEDASQTVENSGRGFNTVTSVNETAIQPMKETGYNGFDVFSSQVESVSHYSKDTRTYQ</sequence>
<proteinExistence type="predicted"/>
<keyword evidence="2" id="KW-1185">Reference proteome</keyword>
<accession>A0ABC8KXX2</accession>